<dbReference type="InterPro" id="IPR003918">
    <property type="entry name" value="NADH_UbQ_OxRdtase"/>
</dbReference>
<dbReference type="PANTHER" id="PTHR42703:SF1">
    <property type="entry name" value="NA(+)_H(+) ANTIPORTER SUBUNIT D1"/>
    <property type="match status" value="1"/>
</dbReference>
<dbReference type="EMBL" id="FZOR01000001">
    <property type="protein sequence ID" value="SNS13790.1"/>
    <property type="molecule type" value="Genomic_DNA"/>
</dbReference>
<evidence type="ECO:0000256" key="3">
    <source>
        <dbReference type="ARBA" id="ARBA00022475"/>
    </source>
</evidence>
<evidence type="ECO:0000256" key="4">
    <source>
        <dbReference type="ARBA" id="ARBA00022692"/>
    </source>
</evidence>
<proteinExistence type="inferred from homology"/>
<dbReference type="RefSeq" id="WP_089323906.1">
    <property type="nucleotide sequence ID" value="NZ_FZOR01000001.1"/>
</dbReference>
<feature type="transmembrane region" description="Helical" evidence="8">
    <location>
        <begin position="299"/>
        <end position="320"/>
    </location>
</feature>
<feature type="transmembrane region" description="Helical" evidence="8">
    <location>
        <begin position="29"/>
        <end position="49"/>
    </location>
</feature>
<feature type="transmembrane region" description="Helical" evidence="8">
    <location>
        <begin position="271"/>
        <end position="292"/>
    </location>
</feature>
<comment type="similarity">
    <text evidence="2">Belongs to the CPA3 antiporters (TC 2.A.63) subunit D family.</text>
</comment>
<feature type="transmembrane region" description="Helical" evidence="8">
    <location>
        <begin position="326"/>
        <end position="347"/>
    </location>
</feature>
<comment type="subcellular location">
    <subcellularLocation>
        <location evidence="1">Cell membrane</location>
        <topology evidence="1">Multi-pass membrane protein</topology>
    </subcellularLocation>
    <subcellularLocation>
        <location evidence="7">Membrane</location>
        <topology evidence="7">Multi-pass membrane protein</topology>
    </subcellularLocation>
</comment>
<name>A0A239C0Y5_9ACTN</name>
<feature type="transmembrane region" description="Helical" evidence="8">
    <location>
        <begin position="80"/>
        <end position="98"/>
    </location>
</feature>
<evidence type="ECO:0000256" key="6">
    <source>
        <dbReference type="ARBA" id="ARBA00023136"/>
    </source>
</evidence>
<gene>
    <name evidence="10" type="ORF">SAMN05443665_1001164</name>
</gene>
<keyword evidence="5 8" id="KW-1133">Transmembrane helix</keyword>
<feature type="transmembrane region" description="Helical" evidence="8">
    <location>
        <begin position="165"/>
        <end position="187"/>
    </location>
</feature>
<dbReference type="InterPro" id="IPR001750">
    <property type="entry name" value="ND/Mrp_TM"/>
</dbReference>
<evidence type="ECO:0000256" key="1">
    <source>
        <dbReference type="ARBA" id="ARBA00004651"/>
    </source>
</evidence>
<accession>A0A239C0Y5</accession>
<dbReference type="PANTHER" id="PTHR42703">
    <property type="entry name" value="NADH DEHYDROGENASE"/>
    <property type="match status" value="1"/>
</dbReference>
<dbReference type="Pfam" id="PF00361">
    <property type="entry name" value="Proton_antipo_M"/>
    <property type="match status" value="1"/>
</dbReference>
<evidence type="ECO:0000259" key="9">
    <source>
        <dbReference type="Pfam" id="PF00361"/>
    </source>
</evidence>
<keyword evidence="4 7" id="KW-0812">Transmembrane</keyword>
<reference evidence="10 11" key="1">
    <citation type="submission" date="2017-06" db="EMBL/GenBank/DDBJ databases">
        <authorList>
            <person name="Kim H.J."/>
            <person name="Triplett B.A."/>
        </authorList>
    </citation>
    <scope>NUCLEOTIDE SEQUENCE [LARGE SCALE GENOMIC DNA]</scope>
    <source>
        <strain evidence="10 11">DSM 44715</strain>
    </source>
</reference>
<evidence type="ECO:0000256" key="2">
    <source>
        <dbReference type="ARBA" id="ARBA00005346"/>
    </source>
</evidence>
<evidence type="ECO:0000313" key="11">
    <source>
        <dbReference type="Proteomes" id="UP000198318"/>
    </source>
</evidence>
<evidence type="ECO:0000256" key="8">
    <source>
        <dbReference type="SAM" id="Phobius"/>
    </source>
</evidence>
<keyword evidence="3" id="KW-1003">Cell membrane</keyword>
<evidence type="ECO:0000256" key="7">
    <source>
        <dbReference type="RuleBase" id="RU000320"/>
    </source>
</evidence>
<feature type="transmembrane region" description="Helical" evidence="8">
    <location>
        <begin position="56"/>
        <end position="74"/>
    </location>
</feature>
<evidence type="ECO:0000256" key="5">
    <source>
        <dbReference type="ARBA" id="ARBA00022989"/>
    </source>
</evidence>
<feature type="transmembrane region" description="Helical" evidence="8">
    <location>
        <begin position="359"/>
        <end position="378"/>
    </location>
</feature>
<dbReference type="OrthoDB" id="9768329at2"/>
<protein>
    <submittedName>
        <fullName evidence="10">Multisubunit sodium/proton antiporter, MrpD subunit</fullName>
    </submittedName>
</protein>
<dbReference type="GO" id="GO:0005886">
    <property type="term" value="C:plasma membrane"/>
    <property type="evidence" value="ECO:0007669"/>
    <property type="project" value="UniProtKB-SubCell"/>
</dbReference>
<feature type="domain" description="NADH:quinone oxidoreductase/Mrp antiporter transmembrane" evidence="9">
    <location>
        <begin position="129"/>
        <end position="410"/>
    </location>
</feature>
<evidence type="ECO:0000313" key="10">
    <source>
        <dbReference type="EMBL" id="SNS13790.1"/>
    </source>
</evidence>
<sequence>MNLLVPLPFALPLLGAALAVLARRRGTRLRILAPLIAAGGVAACAGLVAAVARDGVLAVQMGGWAAPFGITLVADRLSALLLTVSATVLLGIMLHAVGEGAGGLGGDDPGVFYPAYLTLTAGVSLVFLAGDLFNLFVGFEVMLASSYVLMTLTPTGERVRAGMTYTVVSLTSSILFLTALGLTYAATGTVNLADLAERTPDLPGATRTALGLLFLVVFGIKGAIVPMHLWLPDSYPVALTKVTAVFAALLTKAAVYALIRVETLVFPREAPSWPMLVLAAGTIIVGTLGALTHDDIHRVFSFVLVGHIGYMLFGLALFDVAGLTGAILYLVHHIVVQATLFLVSDLIQGHTGETSLHRLGGLAGLSAFIAVLFFIPAMSVSGVPPTSGFVAKLALFQAGAGSGSVLGYAVTGVALLGSVLTLLAMVRIWTLGFWRPRPPEAGEPPPPDASYTRGGARLMKSVTAVMVVAGLLVAVFAGPLAAWSRHAARDLVDTAGYRHAVLDGGSP</sequence>
<feature type="transmembrane region" description="Helical" evidence="8">
    <location>
        <begin position="405"/>
        <end position="429"/>
    </location>
</feature>
<organism evidence="10 11">
    <name type="scientific">Actinomadura meyerae</name>
    <dbReference type="NCBI Taxonomy" id="240840"/>
    <lineage>
        <taxon>Bacteria</taxon>
        <taxon>Bacillati</taxon>
        <taxon>Actinomycetota</taxon>
        <taxon>Actinomycetes</taxon>
        <taxon>Streptosporangiales</taxon>
        <taxon>Thermomonosporaceae</taxon>
        <taxon>Actinomadura</taxon>
    </lineage>
</organism>
<feature type="transmembrane region" description="Helical" evidence="8">
    <location>
        <begin position="238"/>
        <end position="259"/>
    </location>
</feature>
<dbReference type="Proteomes" id="UP000198318">
    <property type="component" value="Unassembled WGS sequence"/>
</dbReference>
<dbReference type="GO" id="GO:0042773">
    <property type="term" value="P:ATP synthesis coupled electron transport"/>
    <property type="evidence" value="ECO:0007669"/>
    <property type="project" value="InterPro"/>
</dbReference>
<feature type="transmembrane region" description="Helical" evidence="8">
    <location>
        <begin position="207"/>
        <end position="231"/>
    </location>
</feature>
<dbReference type="GO" id="GO:0008137">
    <property type="term" value="F:NADH dehydrogenase (ubiquinone) activity"/>
    <property type="evidence" value="ECO:0007669"/>
    <property type="project" value="InterPro"/>
</dbReference>
<keyword evidence="6 8" id="KW-0472">Membrane</keyword>
<dbReference type="PRINTS" id="PR01437">
    <property type="entry name" value="NUOXDRDTASE4"/>
</dbReference>
<keyword evidence="11" id="KW-1185">Reference proteome</keyword>
<feature type="transmembrane region" description="Helical" evidence="8">
    <location>
        <begin position="462"/>
        <end position="483"/>
    </location>
</feature>
<dbReference type="AlphaFoldDB" id="A0A239C0Y5"/>
<dbReference type="InterPro" id="IPR050586">
    <property type="entry name" value="CPA3_Na-H_Antiporter_D"/>
</dbReference>
<feature type="transmembrane region" description="Helical" evidence="8">
    <location>
        <begin position="110"/>
        <end position="129"/>
    </location>
</feature>